<dbReference type="VEuPathDB" id="FungiDB:LELG_04203"/>
<dbReference type="EMBL" id="CH981529">
    <property type="protein sequence ID" value="EDK46024.1"/>
    <property type="molecule type" value="Genomic_DNA"/>
</dbReference>
<feature type="transmembrane region" description="Helical" evidence="1">
    <location>
        <begin position="250"/>
        <end position="273"/>
    </location>
</feature>
<evidence type="ECO:0000256" key="1">
    <source>
        <dbReference type="SAM" id="Phobius"/>
    </source>
</evidence>
<protein>
    <submittedName>
        <fullName evidence="2">Uncharacterized protein</fullName>
    </submittedName>
</protein>
<evidence type="ECO:0000313" key="2">
    <source>
        <dbReference type="EMBL" id="EDK46024.1"/>
    </source>
</evidence>
<dbReference type="KEGG" id="lel:PVL30_003928"/>
<gene>
    <name evidence="2" type="ORF">LELG_04203</name>
</gene>
<keyword evidence="3" id="KW-1185">Reference proteome</keyword>
<feature type="transmembrane region" description="Helical" evidence="1">
    <location>
        <begin position="312"/>
        <end position="334"/>
    </location>
</feature>
<dbReference type="OMA" id="IWINYSL"/>
<dbReference type="AlphaFoldDB" id="A5E3L6"/>
<dbReference type="InParanoid" id="A5E3L6"/>
<dbReference type="OrthoDB" id="4075141at2759"/>
<dbReference type="Proteomes" id="UP000001996">
    <property type="component" value="Unassembled WGS sequence"/>
</dbReference>
<organism evidence="2 3">
    <name type="scientific">Lodderomyces elongisporus (strain ATCC 11503 / CBS 2605 / JCM 1781 / NBRC 1676 / NRRL YB-4239)</name>
    <name type="common">Yeast</name>
    <name type="synonym">Saccharomyces elongisporus</name>
    <dbReference type="NCBI Taxonomy" id="379508"/>
    <lineage>
        <taxon>Eukaryota</taxon>
        <taxon>Fungi</taxon>
        <taxon>Dikarya</taxon>
        <taxon>Ascomycota</taxon>
        <taxon>Saccharomycotina</taxon>
        <taxon>Pichiomycetes</taxon>
        <taxon>Debaryomycetaceae</taxon>
        <taxon>Candida/Lodderomyces clade</taxon>
        <taxon>Lodderomyces</taxon>
    </lineage>
</organism>
<keyword evidence="1" id="KW-1133">Transmembrane helix</keyword>
<keyword evidence="1" id="KW-0812">Transmembrane</keyword>
<proteinExistence type="predicted"/>
<sequence>MSSMSVSNLMSSSIYNYIDHELETIEDNLENTEREIAKNLQPVYKKVLFHPSLRNWLKWAILFLIFRVQNPVQWANFLSLNKPIRQILTHYKSRIIKLLSYIKRFDSKTPNLQLFIQYFSNLSTCVFLYLASVNNDLVPKDYFAVDFLSTYYGNLNPPLKSQILVTPRFSKYSKLSHYKSSRYYKQIRAIYDHKEYIIFPILYAQLLSNYLTPTKYKLNQRYFSPFIKRNFFNPIWINFSMGVNYNRMDWFNLASTYALQNIVLLVVIAAYNFKEKILDKFYEMKHGKRSKDEEVPILKNFVVYCAHRSNSILNFIYCPNLISILLIALTARVFKMLTPLSGHYQANMLQTYYLRNKKTFFKTYTKLIGFVAGFLTLGLNSFNLIPDVGYTKPNKRKAEDGYNVSDDDYDAYDNDYYDDDDDDDDDVDDDKVDNHNRYFNKVNEERKKDATNPPLRLISKEFLSSLDLYLFQVILLSKWRIIKSFHPFFSKVKLKTYNRIETILMCFGFFKYMNLNDFINKTKMADDRERIAGDYTIKAANYVT</sequence>
<reference evidence="2 3" key="1">
    <citation type="journal article" date="2009" name="Nature">
        <title>Evolution of pathogenicity and sexual reproduction in eight Candida genomes.</title>
        <authorList>
            <person name="Butler G."/>
            <person name="Rasmussen M.D."/>
            <person name="Lin M.F."/>
            <person name="Santos M.A."/>
            <person name="Sakthikumar S."/>
            <person name="Munro C.A."/>
            <person name="Rheinbay E."/>
            <person name="Grabherr M."/>
            <person name="Forche A."/>
            <person name="Reedy J.L."/>
            <person name="Agrafioti I."/>
            <person name="Arnaud M.B."/>
            <person name="Bates S."/>
            <person name="Brown A.J."/>
            <person name="Brunke S."/>
            <person name="Costanzo M.C."/>
            <person name="Fitzpatrick D.A."/>
            <person name="de Groot P.W."/>
            <person name="Harris D."/>
            <person name="Hoyer L.L."/>
            <person name="Hube B."/>
            <person name="Klis F.M."/>
            <person name="Kodira C."/>
            <person name="Lennard N."/>
            <person name="Logue M.E."/>
            <person name="Martin R."/>
            <person name="Neiman A.M."/>
            <person name="Nikolaou E."/>
            <person name="Quail M.A."/>
            <person name="Quinn J."/>
            <person name="Santos M.C."/>
            <person name="Schmitzberger F.F."/>
            <person name="Sherlock G."/>
            <person name="Shah P."/>
            <person name="Silverstein K.A."/>
            <person name="Skrzypek M.S."/>
            <person name="Soll D."/>
            <person name="Staggs R."/>
            <person name="Stansfield I."/>
            <person name="Stumpf M.P."/>
            <person name="Sudbery P.E."/>
            <person name="Srikantha T."/>
            <person name="Zeng Q."/>
            <person name="Berman J."/>
            <person name="Berriman M."/>
            <person name="Heitman J."/>
            <person name="Gow N.A."/>
            <person name="Lorenz M.C."/>
            <person name="Birren B.W."/>
            <person name="Kellis M."/>
            <person name="Cuomo C.A."/>
        </authorList>
    </citation>
    <scope>NUCLEOTIDE SEQUENCE [LARGE SCALE GENOMIC DNA]</scope>
    <source>
        <strain evidence="3">ATCC 11503 / BCRC 21390 / CBS 2605 / JCM 1781 / NBRC 1676 / NRRL YB-4239</strain>
    </source>
</reference>
<feature type="transmembrane region" description="Helical" evidence="1">
    <location>
        <begin position="367"/>
        <end position="385"/>
    </location>
</feature>
<name>A5E3L6_LODEL</name>
<dbReference type="GeneID" id="5231289"/>
<dbReference type="eggNOG" id="ENOG502RR5U">
    <property type="taxonomic scope" value="Eukaryota"/>
</dbReference>
<accession>A5E3L6</accession>
<keyword evidence="1" id="KW-0472">Membrane</keyword>
<dbReference type="HOGENOM" id="CLU_627026_0_0_1"/>
<evidence type="ECO:0000313" key="3">
    <source>
        <dbReference type="Proteomes" id="UP000001996"/>
    </source>
</evidence>